<dbReference type="Proteomes" id="UP000299102">
    <property type="component" value="Unassembled WGS sequence"/>
</dbReference>
<evidence type="ECO:0000256" key="1">
    <source>
        <dbReference type="SAM" id="MobiDB-lite"/>
    </source>
</evidence>
<reference evidence="2 3" key="1">
    <citation type="journal article" date="2019" name="Commun. Biol.">
        <title>The bagworm genome reveals a unique fibroin gene that provides high tensile strength.</title>
        <authorList>
            <person name="Kono N."/>
            <person name="Nakamura H."/>
            <person name="Ohtoshi R."/>
            <person name="Tomita M."/>
            <person name="Numata K."/>
            <person name="Arakawa K."/>
        </authorList>
    </citation>
    <scope>NUCLEOTIDE SEQUENCE [LARGE SCALE GENOMIC DNA]</scope>
</reference>
<accession>A0A4C1T1X2</accession>
<feature type="compositionally biased region" description="Basic and acidic residues" evidence="1">
    <location>
        <begin position="73"/>
        <end position="87"/>
    </location>
</feature>
<keyword evidence="3" id="KW-1185">Reference proteome</keyword>
<organism evidence="2 3">
    <name type="scientific">Eumeta variegata</name>
    <name type="common">Bagworm moth</name>
    <name type="synonym">Eumeta japonica</name>
    <dbReference type="NCBI Taxonomy" id="151549"/>
    <lineage>
        <taxon>Eukaryota</taxon>
        <taxon>Metazoa</taxon>
        <taxon>Ecdysozoa</taxon>
        <taxon>Arthropoda</taxon>
        <taxon>Hexapoda</taxon>
        <taxon>Insecta</taxon>
        <taxon>Pterygota</taxon>
        <taxon>Neoptera</taxon>
        <taxon>Endopterygota</taxon>
        <taxon>Lepidoptera</taxon>
        <taxon>Glossata</taxon>
        <taxon>Ditrysia</taxon>
        <taxon>Tineoidea</taxon>
        <taxon>Psychidae</taxon>
        <taxon>Oiketicinae</taxon>
        <taxon>Eumeta</taxon>
    </lineage>
</organism>
<dbReference type="AlphaFoldDB" id="A0A4C1T1X2"/>
<comment type="caution">
    <text evidence="2">The sequence shown here is derived from an EMBL/GenBank/DDBJ whole genome shotgun (WGS) entry which is preliminary data.</text>
</comment>
<sequence>MSCGRFYNTKCLIKGVYKTTQIVLHLTRGPSRQHCGPAHPTSGGAGNTRKRSNILRSNISRIRRAGSRSSDLNYERYRNQESTRRCTIETPRGSTFPLRDSPS</sequence>
<evidence type="ECO:0000313" key="3">
    <source>
        <dbReference type="Proteomes" id="UP000299102"/>
    </source>
</evidence>
<name>A0A4C1T1X2_EUMVA</name>
<dbReference type="EMBL" id="BGZK01000025">
    <property type="protein sequence ID" value="GBP07271.1"/>
    <property type="molecule type" value="Genomic_DNA"/>
</dbReference>
<protein>
    <submittedName>
        <fullName evidence="2">Uncharacterized protein</fullName>
    </submittedName>
</protein>
<feature type="region of interest" description="Disordered" evidence="1">
    <location>
        <begin position="28"/>
        <end position="103"/>
    </location>
</feature>
<proteinExistence type="predicted"/>
<evidence type="ECO:0000313" key="2">
    <source>
        <dbReference type="EMBL" id="GBP07271.1"/>
    </source>
</evidence>
<gene>
    <name evidence="2" type="ORF">EVAR_92144_1</name>
</gene>